<proteinExistence type="predicted"/>
<dbReference type="EMBL" id="CM037151">
    <property type="protein sequence ID" value="KAH7843081.1"/>
    <property type="molecule type" value="Genomic_DNA"/>
</dbReference>
<dbReference type="Proteomes" id="UP000828048">
    <property type="component" value="Chromosome 1"/>
</dbReference>
<organism evidence="1 2">
    <name type="scientific">Vaccinium darrowii</name>
    <dbReference type="NCBI Taxonomy" id="229202"/>
    <lineage>
        <taxon>Eukaryota</taxon>
        <taxon>Viridiplantae</taxon>
        <taxon>Streptophyta</taxon>
        <taxon>Embryophyta</taxon>
        <taxon>Tracheophyta</taxon>
        <taxon>Spermatophyta</taxon>
        <taxon>Magnoliopsida</taxon>
        <taxon>eudicotyledons</taxon>
        <taxon>Gunneridae</taxon>
        <taxon>Pentapetalae</taxon>
        <taxon>asterids</taxon>
        <taxon>Ericales</taxon>
        <taxon>Ericaceae</taxon>
        <taxon>Vaccinioideae</taxon>
        <taxon>Vaccinieae</taxon>
        <taxon>Vaccinium</taxon>
    </lineage>
</organism>
<comment type="caution">
    <text evidence="1">The sequence shown here is derived from an EMBL/GenBank/DDBJ whole genome shotgun (WGS) entry which is preliminary data.</text>
</comment>
<keyword evidence="2" id="KW-1185">Reference proteome</keyword>
<protein>
    <submittedName>
        <fullName evidence="1">Uncharacterized protein</fullName>
    </submittedName>
</protein>
<evidence type="ECO:0000313" key="1">
    <source>
        <dbReference type="EMBL" id="KAH7843081.1"/>
    </source>
</evidence>
<sequence length="787" mass="89287">MGEARDRVHVHLDLLKKCFLLMDGPSNEYVKMHDVIRDVAISIASRKEHSFLVRCGEALKEWPENELHGDYGVISMRCAGMLGGLPDNLDFPRLELLRLESDDRFIIESPESFYQGMKELKVLAMSSMSIPSLPTSLQCLTNLQTLSLYDCELDNKDLSVVGTLMNLEILSFTWSDIDELPRALGNLNHLKLLDLLGCHVRRIPQGILSSLSKLEELYLGNSFSGWDVVEEVKDITVTNACIAELALLPNLVALDIYVPHIECSIWPSDVVLLENIRAFDISLGKKGRNDVHHLYPSANRLALDSLDKIRGFMKIRGLKMLLKITRFLLLRSVTLENHHFFALDEDGFQHLSELEVDNCLDLECLINTSDSYLAKEAFCALKILRLSNLPQLMYLWKGPTQLVCLRNLTHVSVFHCLKLKHCVFSLAIARNLVHLQDISVRYCDQLDAIVSDVGGEGEHEIESLVAEEQDEIVSDVERGREHDIESPVAEEEDEIVFPELKSMDLRYLPKFTDFHKTRNATRLPRLQRLVLRGIPKLNCDANIQPLFNKDTLSTLEELHVTALNDLREIWPEDLHAKLKRIRVRRCDKLPNVLFPSNLIQCMQKLELLQVAVCKSVEVAFDLSGLYVDEKGDGPAAAIALPCLATLEFRKLPKLKHVWANYPPTILQGFQNLNSVNVDKCGNLRILFSPFVARLLVNLRELYIRSCDAMVAIIGWEQEEGKDDGVRIDTSIFPQLTHLQLWNLELLTSFCPQACTFQGSFFKYVVIDKCPAMKSLPSAVQRVSNEQG</sequence>
<accession>A0ACB7XQ59</accession>
<name>A0ACB7XQ59_9ERIC</name>
<evidence type="ECO:0000313" key="2">
    <source>
        <dbReference type="Proteomes" id="UP000828048"/>
    </source>
</evidence>
<gene>
    <name evidence="1" type="ORF">Vadar_012439</name>
</gene>
<reference evidence="1 2" key="1">
    <citation type="journal article" date="2021" name="Hortic Res">
        <title>High-quality reference genome and annotation aids understanding of berry development for evergreen blueberry (Vaccinium darrowii).</title>
        <authorList>
            <person name="Yu J."/>
            <person name="Hulse-Kemp A.M."/>
            <person name="Babiker E."/>
            <person name="Staton M."/>
        </authorList>
    </citation>
    <scope>NUCLEOTIDE SEQUENCE [LARGE SCALE GENOMIC DNA]</scope>
    <source>
        <strain evidence="2">cv. NJ 8807/NJ 8810</strain>
        <tissue evidence="1">Young leaf</tissue>
    </source>
</reference>